<proteinExistence type="predicted"/>
<dbReference type="PROSITE" id="PS51257">
    <property type="entry name" value="PROKAR_LIPOPROTEIN"/>
    <property type="match status" value="1"/>
</dbReference>
<comment type="caution">
    <text evidence="2">The sequence shown here is derived from an EMBL/GenBank/DDBJ whole genome shotgun (WGS) entry which is preliminary data.</text>
</comment>
<reference evidence="2 3" key="1">
    <citation type="journal article" date="2014" name="Int. J. Syst. Evol. Microbiol.">
        <title>Complete genome sequence of Corynebacterium casei LMG S-19264T (=DSM 44701T), isolated from a smear-ripened cheese.</title>
        <authorList>
            <consortium name="US DOE Joint Genome Institute (JGI-PGF)"/>
            <person name="Walter F."/>
            <person name="Albersmeier A."/>
            <person name="Kalinowski J."/>
            <person name="Ruckert C."/>
        </authorList>
    </citation>
    <scope>NUCLEOTIDE SEQUENCE [LARGE SCALE GENOMIC DNA]</scope>
    <source>
        <strain evidence="2 3">CGMCC 4.7215</strain>
    </source>
</reference>
<name>A0ABD5X6X5_9EURY</name>
<dbReference type="EMBL" id="JBHSZQ010000020">
    <property type="protein sequence ID" value="MFC7126249.1"/>
    <property type="molecule type" value="Genomic_DNA"/>
</dbReference>
<protein>
    <submittedName>
        <fullName evidence="2">FxLYD domain-containing protein</fullName>
    </submittedName>
</protein>
<gene>
    <name evidence="2" type="ORF">ACFQJ7_09410</name>
</gene>
<feature type="region of interest" description="Disordered" evidence="1">
    <location>
        <begin position="19"/>
        <end position="88"/>
    </location>
</feature>
<organism evidence="2 3">
    <name type="scientific">Halovenus rubra</name>
    <dbReference type="NCBI Taxonomy" id="869890"/>
    <lineage>
        <taxon>Archaea</taxon>
        <taxon>Methanobacteriati</taxon>
        <taxon>Methanobacteriota</taxon>
        <taxon>Stenosarchaea group</taxon>
        <taxon>Halobacteria</taxon>
        <taxon>Halobacteriales</taxon>
        <taxon>Haloarculaceae</taxon>
        <taxon>Halovenus</taxon>
    </lineage>
</organism>
<dbReference type="AlphaFoldDB" id="A0ABD5X6X5"/>
<evidence type="ECO:0000313" key="2">
    <source>
        <dbReference type="EMBL" id="MFC7126249.1"/>
    </source>
</evidence>
<evidence type="ECO:0000313" key="3">
    <source>
        <dbReference type="Proteomes" id="UP001596414"/>
    </source>
</evidence>
<accession>A0ABD5X6X5</accession>
<feature type="compositionally biased region" description="Low complexity" evidence="1">
    <location>
        <begin position="38"/>
        <end position="82"/>
    </location>
</feature>
<evidence type="ECO:0000256" key="1">
    <source>
        <dbReference type="SAM" id="MobiDB-lite"/>
    </source>
</evidence>
<dbReference type="RefSeq" id="WP_267635803.1">
    <property type="nucleotide sequence ID" value="NZ_JAODIY010000001.1"/>
</dbReference>
<sequence length="182" mass="18947">MELNRRRLLAVLGTTASSLALAGCSGDDGSDVEEKTSPSDSGDDSSGTSTSDSGDGSSGTSTSDSGDGSSETSTSDSGGDSDVSSDKIEVLSHELVRKYEGEMSESVVIEGKAKNVSDDELSYAQVVVEFYKGDTLAETFLDNINNWSAGKTWAFEVAYPGGFGEEAAEITDYEIVEADTSL</sequence>
<dbReference type="Proteomes" id="UP001596414">
    <property type="component" value="Unassembled WGS sequence"/>
</dbReference>
<dbReference type="NCBIfam" id="NF038353">
    <property type="entry name" value="FxLYD_dom"/>
    <property type="match status" value="1"/>
</dbReference>
<dbReference type="InterPro" id="IPR047676">
    <property type="entry name" value="FxLYD_dom"/>
</dbReference>